<keyword evidence="3" id="KW-1185">Reference proteome</keyword>
<feature type="transmembrane region" description="Helical" evidence="1">
    <location>
        <begin position="110"/>
        <end position="129"/>
    </location>
</feature>
<accession>A0A3S2WSA3</accession>
<dbReference type="EMBL" id="SADE01000002">
    <property type="protein sequence ID" value="RVU36657.1"/>
    <property type="molecule type" value="Genomic_DNA"/>
</dbReference>
<dbReference type="AlphaFoldDB" id="A0A3S2WSA3"/>
<dbReference type="Proteomes" id="UP000287447">
    <property type="component" value="Unassembled WGS sequence"/>
</dbReference>
<dbReference type="OrthoDB" id="7675159at2"/>
<keyword evidence="1" id="KW-0472">Membrane</keyword>
<evidence type="ECO:0000313" key="3">
    <source>
        <dbReference type="Proteomes" id="UP000287447"/>
    </source>
</evidence>
<evidence type="ECO:0000313" key="2">
    <source>
        <dbReference type="EMBL" id="RVU36657.1"/>
    </source>
</evidence>
<dbReference type="InterPro" id="IPR011606">
    <property type="entry name" value="Brnchd-chn_aa_trnsp_permease"/>
</dbReference>
<sequence length="244" mass="25934">MSDVTLNHAEWRAARRVGLIDGFGVPSFALFTTMIGFGAIAREAGLDIYVTVATTMFVWGMPGQVAFADLYAAGASGLVIFTAVALANMRMLPMTVSGLPMMHLKAHKRGLFRNIVTAHLLAITGWAQLTAARNKVPPMGVLPYYLGFVSVVYVAANLGTVFGYYLSDIVPDPVIRVAVYVTPLYIVLLVSSARVWANRLAVLLGAILGPLTYPLLGDWCILAAGLGGGTVAVVIAHKTGRAPE</sequence>
<feature type="transmembrane region" description="Helical" evidence="1">
    <location>
        <begin position="20"/>
        <end position="41"/>
    </location>
</feature>
<name>A0A3S2WSA3_9PROT</name>
<gene>
    <name evidence="2" type="ORF">EOI86_15890</name>
</gene>
<keyword evidence="1" id="KW-0812">Transmembrane</keyword>
<reference evidence="3" key="1">
    <citation type="submission" date="2019-01" db="EMBL/GenBank/DDBJ databases">
        <title>Gri0909 isolated from a small marine red alga.</title>
        <authorList>
            <person name="Kim J."/>
            <person name="Jeong S.E."/>
            <person name="Jeon C.O."/>
        </authorList>
    </citation>
    <scope>NUCLEOTIDE SEQUENCE [LARGE SCALE GENOMIC DNA]</scope>
    <source>
        <strain evidence="3">Gri0909</strain>
    </source>
</reference>
<feature type="transmembrane region" description="Helical" evidence="1">
    <location>
        <begin position="216"/>
        <end position="236"/>
    </location>
</feature>
<feature type="transmembrane region" description="Helical" evidence="1">
    <location>
        <begin position="141"/>
        <end position="165"/>
    </location>
</feature>
<keyword evidence="1" id="KW-1133">Transmembrane helix</keyword>
<comment type="caution">
    <text evidence="2">The sequence shown here is derived from an EMBL/GenBank/DDBJ whole genome shotgun (WGS) entry which is preliminary data.</text>
</comment>
<dbReference type="Pfam" id="PF03591">
    <property type="entry name" value="AzlC"/>
    <property type="match status" value="1"/>
</dbReference>
<protein>
    <submittedName>
        <fullName evidence="2">Branched-chain amino acid ABC transporter permease</fullName>
    </submittedName>
</protein>
<feature type="transmembrane region" description="Helical" evidence="1">
    <location>
        <begin position="177"/>
        <end position="196"/>
    </location>
</feature>
<proteinExistence type="predicted"/>
<evidence type="ECO:0000256" key="1">
    <source>
        <dbReference type="SAM" id="Phobius"/>
    </source>
</evidence>
<feature type="transmembrane region" description="Helical" evidence="1">
    <location>
        <begin position="71"/>
        <end position="89"/>
    </location>
</feature>
<organism evidence="2 3">
    <name type="scientific">Hwanghaeella grinnelliae</name>
    <dbReference type="NCBI Taxonomy" id="2500179"/>
    <lineage>
        <taxon>Bacteria</taxon>
        <taxon>Pseudomonadati</taxon>
        <taxon>Pseudomonadota</taxon>
        <taxon>Alphaproteobacteria</taxon>
        <taxon>Rhodospirillales</taxon>
        <taxon>Rhodospirillaceae</taxon>
        <taxon>Hwanghaeella</taxon>
    </lineage>
</organism>